<comment type="caution">
    <text evidence="2">The sequence shown here is derived from an EMBL/GenBank/DDBJ whole genome shotgun (WGS) entry which is preliminary data.</text>
</comment>
<name>A0A918SJF7_9FLAO</name>
<keyword evidence="3" id="KW-1185">Reference proteome</keyword>
<organism evidence="2 3">
    <name type="scientific">Salinimicrobium marinum</name>
    <dbReference type="NCBI Taxonomy" id="680283"/>
    <lineage>
        <taxon>Bacteria</taxon>
        <taxon>Pseudomonadati</taxon>
        <taxon>Bacteroidota</taxon>
        <taxon>Flavobacteriia</taxon>
        <taxon>Flavobacteriales</taxon>
        <taxon>Flavobacteriaceae</taxon>
        <taxon>Salinimicrobium</taxon>
    </lineage>
</organism>
<feature type="domain" description="DUF6998" evidence="1">
    <location>
        <begin position="5"/>
        <end position="146"/>
    </location>
</feature>
<dbReference type="Proteomes" id="UP000610456">
    <property type="component" value="Unassembled WGS sequence"/>
</dbReference>
<proteinExistence type="predicted"/>
<dbReference type="AlphaFoldDB" id="A0A918SJF7"/>
<dbReference type="EMBL" id="BMXB01000017">
    <property type="protein sequence ID" value="GHA47556.1"/>
    <property type="molecule type" value="Genomic_DNA"/>
</dbReference>
<evidence type="ECO:0000313" key="3">
    <source>
        <dbReference type="Proteomes" id="UP000610456"/>
    </source>
</evidence>
<evidence type="ECO:0000259" key="1">
    <source>
        <dbReference type="Pfam" id="PF22522"/>
    </source>
</evidence>
<reference evidence="2" key="2">
    <citation type="submission" date="2020-09" db="EMBL/GenBank/DDBJ databases">
        <authorList>
            <person name="Sun Q."/>
            <person name="Kim S."/>
        </authorList>
    </citation>
    <scope>NUCLEOTIDE SEQUENCE</scope>
    <source>
        <strain evidence="2">KCTC 12719</strain>
    </source>
</reference>
<sequence>MVEIKELLRITDNLRMKYDDKLDFSLDGRLVGDIGEALVSEKYDIELHGKNAQVYDGYQRGTNKKVQIKSSFKYNFNYPYSKDLDYYIAVHIEPDGELEVIFNGPGKIVHDFLKGRKRKTYKDIWYTISANHLKMLNEMVKEEDRIHPINT</sequence>
<reference evidence="2" key="1">
    <citation type="journal article" date="2014" name="Int. J. Syst. Evol. Microbiol.">
        <title>Complete genome sequence of Corynebacterium casei LMG S-19264T (=DSM 44701T), isolated from a smear-ripened cheese.</title>
        <authorList>
            <consortium name="US DOE Joint Genome Institute (JGI-PGF)"/>
            <person name="Walter F."/>
            <person name="Albersmeier A."/>
            <person name="Kalinowski J."/>
            <person name="Ruckert C."/>
        </authorList>
    </citation>
    <scope>NUCLEOTIDE SEQUENCE</scope>
    <source>
        <strain evidence="2">KCTC 12719</strain>
    </source>
</reference>
<dbReference type="Pfam" id="PF22522">
    <property type="entry name" value="DUF6998"/>
    <property type="match status" value="1"/>
</dbReference>
<dbReference type="RefSeq" id="WP_189605672.1">
    <property type="nucleotide sequence ID" value="NZ_BMXB01000017.1"/>
</dbReference>
<accession>A0A918SJF7</accession>
<gene>
    <name evidence="2" type="ORF">GCM10007103_30620</name>
</gene>
<dbReference type="InterPro" id="IPR054267">
    <property type="entry name" value="DUF6998"/>
</dbReference>
<protein>
    <recommendedName>
        <fullName evidence="1">DUF6998 domain-containing protein</fullName>
    </recommendedName>
</protein>
<evidence type="ECO:0000313" key="2">
    <source>
        <dbReference type="EMBL" id="GHA47556.1"/>
    </source>
</evidence>